<dbReference type="AlphaFoldDB" id="A0AAJ4A529"/>
<sequence>MSKLHQGSAYLSTIIYTNRKLAKLAKSLRHSLRVEIDGESSISYQRDMKILNSVLFPNMNNNEIQHLKNMEPEYYLDFIDKTIKSNIEKEEVVKVDKKDQQMRSKSLKYLNTNIKDNNFKELLNTFTEKQTKGNKEDLIKYFNSLGLKRTIEKNLYKYIEVVEKIGGAKNRREAKLSNVERVEFVEMVVKIPYENNQTSISSEEMILYNQRFFNKYFPNYEIVVSVGHNDELHQLKSEKNIQKLKDKGIEYSPKLSGYHSHTFINTKNKTTGEFDYYKQQHLLVREYLLNKGISEEQINKDIGFINNKGVRVQTLKQIKNQGENLQDFIYEDINKDLFNKYGYDAIIGFNDLTPSQKRSMEKDKTLSINKRTYNGLNLEKEQLQQREDIIENIENNIEQVIKEKNKELIETFEDIETQTIKVSIEKVGIETELSKVKEDLLYKNDLIISMNEDIDKLKNDKSVIQTTKSNAVKEVKEEVNNVLNSNLTTYKMLDKEKLKPLLLKMGKNLIKYDIFEEEINKEKEKVNKEKFEEIRGLKEEIRGLKEEIRGLKEENEDLPNKIKEAVNNKVNRIELDYLKKETELNGKVKDIENQLINKDTKIDKLETSQLELNKENTKHLKTIGRMEEEIRGLKDTIKTLSNKYNTFKDKVKNIFTIKNKSHKKTKRDLEKEKENFEEYKEISENIEPGIRDKIYSKIFSGYGFGVKIEDTKLSNETDLENNKKSSHKQR</sequence>
<protein>
    <submittedName>
        <fullName evidence="2">Uncharacterized protein</fullName>
    </submittedName>
</protein>
<keyword evidence="3" id="KW-1185">Reference proteome</keyword>
<gene>
    <name evidence="2" type="ORF">FJR47_09065</name>
</gene>
<feature type="coiled-coil region" evidence="1">
    <location>
        <begin position="512"/>
        <end position="686"/>
    </location>
</feature>
<organism evidence="2 3">
    <name type="scientific">Sulfurimonas xiamenensis</name>
    <dbReference type="NCBI Taxonomy" id="2590021"/>
    <lineage>
        <taxon>Bacteria</taxon>
        <taxon>Pseudomonadati</taxon>
        <taxon>Campylobacterota</taxon>
        <taxon>Epsilonproteobacteria</taxon>
        <taxon>Campylobacterales</taxon>
        <taxon>Sulfurimonadaceae</taxon>
        <taxon>Sulfurimonas</taxon>
    </lineage>
</organism>
<evidence type="ECO:0000256" key="1">
    <source>
        <dbReference type="SAM" id="Coils"/>
    </source>
</evidence>
<proteinExistence type="predicted"/>
<dbReference type="EMBL" id="CP041166">
    <property type="protein sequence ID" value="QFR44058.1"/>
    <property type="molecule type" value="Genomic_DNA"/>
</dbReference>
<feature type="coiled-coil region" evidence="1">
    <location>
        <begin position="373"/>
        <end position="410"/>
    </location>
</feature>
<evidence type="ECO:0000313" key="3">
    <source>
        <dbReference type="Proteomes" id="UP000326061"/>
    </source>
</evidence>
<accession>A0AAJ4A529</accession>
<evidence type="ECO:0000313" key="2">
    <source>
        <dbReference type="EMBL" id="QFR44058.1"/>
    </source>
</evidence>
<name>A0AAJ4A529_9BACT</name>
<dbReference type="KEGG" id="suln:FJR47_09065"/>
<dbReference type="RefSeq" id="WP_152300118.1">
    <property type="nucleotide sequence ID" value="NZ_CP041166.1"/>
</dbReference>
<dbReference type="Proteomes" id="UP000326061">
    <property type="component" value="Chromosome"/>
</dbReference>
<reference evidence="3" key="1">
    <citation type="submission" date="2019-06" db="EMBL/GenBank/DDBJ databases">
        <title>Sulfurimonas gotlandica sp. nov., a chemoautotrophic and psychrotolerant epsilonproteobacterium isolated from a pelagic redoxcline, and an emended description of the genus Sulfurimonas.</title>
        <authorList>
            <person name="Wang S."/>
            <person name="Jiang L."/>
            <person name="Shao Z."/>
        </authorList>
    </citation>
    <scope>NUCLEOTIDE SEQUENCE [LARGE SCALE GENOMIC DNA]</scope>
    <source>
        <strain evidence="3">1-1N</strain>
    </source>
</reference>
<keyword evidence="1" id="KW-0175">Coiled coil</keyword>